<keyword evidence="2" id="KW-1185">Reference proteome</keyword>
<sequence>MIIKQGCKLEANGLNLDGSCLELCSLKNINRHASVGGASLLFSTASRTLCHPPRHPLALPSPAEKAPLDRLHRPLVILLLSYHIDAILTILLFTSHSPLAVARAILNI</sequence>
<proteinExistence type="predicted"/>
<evidence type="ECO:0000313" key="1">
    <source>
        <dbReference type="EMBL" id="KAI4561017.1"/>
    </source>
</evidence>
<comment type="caution">
    <text evidence="1">The sequence shown here is derived from an EMBL/GenBank/DDBJ whole genome shotgun (WGS) entry which is preliminary data.</text>
</comment>
<evidence type="ECO:0000313" key="2">
    <source>
        <dbReference type="Proteomes" id="UP001057279"/>
    </source>
</evidence>
<name>A0ACB9U8V9_9CETA</name>
<gene>
    <name evidence="1" type="ORF">MJG53_017646</name>
</gene>
<organism evidence="1 2">
    <name type="scientific">Ovis ammon polii x Ovis aries</name>
    <dbReference type="NCBI Taxonomy" id="2918886"/>
    <lineage>
        <taxon>Eukaryota</taxon>
        <taxon>Metazoa</taxon>
        <taxon>Chordata</taxon>
        <taxon>Craniata</taxon>
        <taxon>Vertebrata</taxon>
        <taxon>Euteleostomi</taxon>
        <taxon>Mammalia</taxon>
        <taxon>Eutheria</taxon>
        <taxon>Laurasiatheria</taxon>
        <taxon>Artiodactyla</taxon>
        <taxon>Ruminantia</taxon>
        <taxon>Pecora</taxon>
        <taxon>Bovidae</taxon>
        <taxon>Caprinae</taxon>
        <taxon>Ovis</taxon>
    </lineage>
</organism>
<protein>
    <submittedName>
        <fullName evidence="1">Uncharacterized protein</fullName>
    </submittedName>
</protein>
<reference evidence="1" key="1">
    <citation type="submission" date="2022-03" db="EMBL/GenBank/DDBJ databases">
        <title>Genomic analyses of argali, domestic sheep and their hybrids provide insights into chromosomal evolution, heterosis and genetic basis of agronomic traits.</title>
        <authorList>
            <person name="Li M."/>
        </authorList>
    </citation>
    <scope>NUCLEOTIDE SEQUENCE</scope>
    <source>
        <strain evidence="1">F1 hybrid</strain>
    </source>
</reference>
<dbReference type="Proteomes" id="UP001057279">
    <property type="component" value="Linkage Group LG22"/>
</dbReference>
<accession>A0ACB9U8V9</accession>
<dbReference type="EMBL" id="CM043047">
    <property type="protein sequence ID" value="KAI4561017.1"/>
    <property type="molecule type" value="Genomic_DNA"/>
</dbReference>